<comment type="function">
    <text evidence="15">Plays a critical role in recombination and DNA repair. Helps process Holliday junction intermediates to mature products by catalyzing branch migration. Has replication fork regression activity, unwinds stalled or blocked replication forks to make a HJ that can be resolved. Has a DNA unwinding activity characteristic of a DNA helicase with 3'-5' polarity.</text>
</comment>
<keyword evidence="7 15" id="KW-0067">ATP-binding</keyword>
<dbReference type="NCBIfam" id="NF008163">
    <property type="entry name" value="PRK10917.1-1"/>
    <property type="match status" value="1"/>
</dbReference>
<dbReference type="SUPFAM" id="SSF52540">
    <property type="entry name" value="P-loop containing nucleoside triphosphate hydrolases"/>
    <property type="match status" value="1"/>
</dbReference>
<dbReference type="AlphaFoldDB" id="A0A091BC94"/>
<keyword evidence="9 15" id="KW-0233">DNA recombination</keyword>
<dbReference type="CDD" id="cd04488">
    <property type="entry name" value="RecG_wedge_OBF"/>
    <property type="match status" value="1"/>
</dbReference>
<dbReference type="NCBIfam" id="NF008166">
    <property type="entry name" value="PRK10917.1-4"/>
    <property type="match status" value="1"/>
</dbReference>
<evidence type="ECO:0000256" key="15">
    <source>
        <dbReference type="RuleBase" id="RU363016"/>
    </source>
</evidence>
<dbReference type="EC" id="5.6.2.4" evidence="13 15"/>
<comment type="caution">
    <text evidence="18">The sequence shown here is derived from an EMBL/GenBank/DDBJ whole genome shotgun (WGS) entry which is preliminary data.</text>
</comment>
<evidence type="ECO:0000256" key="14">
    <source>
        <dbReference type="ARBA" id="ARBA00048988"/>
    </source>
</evidence>
<dbReference type="InterPro" id="IPR004609">
    <property type="entry name" value="ATP-dep_DNA_helicase_RecG"/>
</dbReference>
<evidence type="ECO:0000256" key="4">
    <source>
        <dbReference type="ARBA" id="ARBA00022763"/>
    </source>
</evidence>
<evidence type="ECO:0000256" key="8">
    <source>
        <dbReference type="ARBA" id="ARBA00023125"/>
    </source>
</evidence>
<dbReference type="eggNOG" id="COG1200">
    <property type="taxonomic scope" value="Bacteria"/>
</dbReference>
<evidence type="ECO:0000256" key="2">
    <source>
        <dbReference type="ARBA" id="ARBA00017846"/>
    </source>
</evidence>
<keyword evidence="3 15" id="KW-0547">Nucleotide-binding</keyword>
<dbReference type="CDD" id="cd17992">
    <property type="entry name" value="DEXHc_RecG"/>
    <property type="match status" value="1"/>
</dbReference>
<evidence type="ECO:0000259" key="17">
    <source>
        <dbReference type="PROSITE" id="PS51194"/>
    </source>
</evidence>
<dbReference type="PANTHER" id="PTHR47964:SF1">
    <property type="entry name" value="ATP-DEPENDENT DNA HELICASE HOMOLOG RECG, CHLOROPLASTIC"/>
    <property type="match status" value="1"/>
</dbReference>
<dbReference type="InterPro" id="IPR001650">
    <property type="entry name" value="Helicase_C-like"/>
</dbReference>
<sequence length="701" mass="75176">MRKRKESPAVDPQLQPASTLPGVGPAVAEKLAARGLLHVQDFWFQLPLRYEDRTRLTPVAALRPGMTAQVLGRVVAVERGFRGRPTLRIVVADDSRGGLALRFFHFNRAQLAQFAPGRRILCFGEARPGLHGLEMVHPSYRLLAEDAVVVPGDRLDPVYPTVDGIGPASFARLVDAALQRLPDAATLELLPADACARLGLPGLREALLLAHRPPPGDELAGFADGSHPALRRLALEELLAHTLSLRRQRVALRRHGAAAVRPGSRLAKDLRGRLKFALTGAQQRVLQEIAGDIARPEPMLRLVQGDVGSGKTVVAALAAADVVAAGHQVALMAPTELLAEQHLANFRAWFDALGVEVAWLAGKVTGRARTATLARIADGRAQIVVGTHALMQQQVAFAGLALAIVDEQHRFGVHQRLALRDKGLAGDRVPHQLVMTATPIPRTLAMSAYADLDVSVIDEMPPGRTPVTTVAVNADRRGEVVARIQAACAEGRQAYWVCTLIEDSEEVEAQAAQSTFELLGTALPGLRLGLLHGRMKPAEKQAVMARFKAGELQLLVATTVIEVGVDVPNASLMIIENAERLGLAQLHQLRGRVGRGAAASSCVLMYKGPLSAMARERLEVMRASTDGFLIAEKDLELRGPGELLGTRQTGLAAFRIADLGRDAALLPHVQEIADALLAQDPQVADRLVARWVGAAARFAGA</sequence>
<evidence type="ECO:0000256" key="9">
    <source>
        <dbReference type="ARBA" id="ARBA00023172"/>
    </source>
</evidence>
<dbReference type="GO" id="GO:0003677">
    <property type="term" value="F:DNA binding"/>
    <property type="evidence" value="ECO:0007669"/>
    <property type="project" value="UniProtKB-KW"/>
</dbReference>
<organism evidence="18 19">
    <name type="scientific">Arenimonas composti TR7-09 = DSM 18010</name>
    <dbReference type="NCBI Taxonomy" id="1121013"/>
    <lineage>
        <taxon>Bacteria</taxon>
        <taxon>Pseudomonadati</taxon>
        <taxon>Pseudomonadota</taxon>
        <taxon>Gammaproteobacteria</taxon>
        <taxon>Lysobacterales</taxon>
        <taxon>Lysobacteraceae</taxon>
        <taxon>Arenimonas</taxon>
    </lineage>
</organism>
<comment type="catalytic activity">
    <reaction evidence="14 15">
        <text>ATP + H2O = ADP + phosphate + H(+)</text>
        <dbReference type="Rhea" id="RHEA:13065"/>
        <dbReference type="ChEBI" id="CHEBI:15377"/>
        <dbReference type="ChEBI" id="CHEBI:15378"/>
        <dbReference type="ChEBI" id="CHEBI:30616"/>
        <dbReference type="ChEBI" id="CHEBI:43474"/>
        <dbReference type="ChEBI" id="CHEBI:456216"/>
        <dbReference type="EC" id="5.6.2.4"/>
    </reaction>
</comment>
<comment type="similarity">
    <text evidence="1 15">Belongs to the helicase family. RecG subfamily.</text>
</comment>
<evidence type="ECO:0000256" key="7">
    <source>
        <dbReference type="ARBA" id="ARBA00022840"/>
    </source>
</evidence>
<dbReference type="Proteomes" id="UP000029391">
    <property type="component" value="Unassembled WGS sequence"/>
</dbReference>
<dbReference type="STRING" id="1121013.GCA_000426365_01682"/>
<name>A0A091BC94_9GAMM</name>
<dbReference type="GO" id="GO:0016887">
    <property type="term" value="F:ATP hydrolysis activity"/>
    <property type="evidence" value="ECO:0007669"/>
    <property type="project" value="RHEA"/>
</dbReference>
<dbReference type="GO" id="GO:0043138">
    <property type="term" value="F:3'-5' DNA helicase activity"/>
    <property type="evidence" value="ECO:0007669"/>
    <property type="project" value="UniProtKB-EC"/>
</dbReference>
<reference evidence="18 19" key="1">
    <citation type="submission" date="2013-09" db="EMBL/GenBank/DDBJ databases">
        <title>Genome sequencing of Arenimonas composti.</title>
        <authorList>
            <person name="Chen F."/>
            <person name="Wang G."/>
        </authorList>
    </citation>
    <scope>NUCLEOTIDE SEQUENCE [LARGE SCALE GENOMIC DNA]</scope>
    <source>
        <strain evidence="18 19">TR7-09</strain>
    </source>
</reference>
<dbReference type="InterPro" id="IPR045562">
    <property type="entry name" value="RecG_dom3_C"/>
</dbReference>
<dbReference type="SUPFAM" id="SSF50249">
    <property type="entry name" value="Nucleic acid-binding proteins"/>
    <property type="match status" value="1"/>
</dbReference>
<dbReference type="InterPro" id="IPR047112">
    <property type="entry name" value="RecG/Mfd"/>
</dbReference>
<keyword evidence="4 15" id="KW-0227">DNA damage</keyword>
<evidence type="ECO:0000256" key="12">
    <source>
        <dbReference type="ARBA" id="ARBA00034617"/>
    </source>
</evidence>
<evidence type="ECO:0000313" key="19">
    <source>
        <dbReference type="Proteomes" id="UP000029391"/>
    </source>
</evidence>
<protein>
    <recommendedName>
        <fullName evidence="2 15">ATP-dependent DNA helicase RecG</fullName>
        <ecNumber evidence="13 15">5.6.2.4</ecNumber>
    </recommendedName>
</protein>
<gene>
    <name evidence="18" type="ORF">P873_11375</name>
</gene>
<dbReference type="PROSITE" id="PS51194">
    <property type="entry name" value="HELICASE_CTER"/>
    <property type="match status" value="1"/>
</dbReference>
<dbReference type="NCBIfam" id="TIGR00643">
    <property type="entry name" value="recG"/>
    <property type="match status" value="1"/>
</dbReference>
<dbReference type="EMBL" id="AWXU01000037">
    <property type="protein sequence ID" value="KFN49366.1"/>
    <property type="molecule type" value="Genomic_DNA"/>
</dbReference>
<evidence type="ECO:0000256" key="1">
    <source>
        <dbReference type="ARBA" id="ARBA00007504"/>
    </source>
</evidence>
<dbReference type="Pfam" id="PF19833">
    <property type="entry name" value="RecG_dom3_C"/>
    <property type="match status" value="1"/>
</dbReference>
<dbReference type="GO" id="GO:0006310">
    <property type="term" value="P:DNA recombination"/>
    <property type="evidence" value="ECO:0007669"/>
    <property type="project" value="UniProtKB-UniRule"/>
</dbReference>
<dbReference type="GO" id="GO:0006281">
    <property type="term" value="P:DNA repair"/>
    <property type="evidence" value="ECO:0007669"/>
    <property type="project" value="UniProtKB-UniRule"/>
</dbReference>
<keyword evidence="8" id="KW-0238">DNA-binding</keyword>
<dbReference type="Pfam" id="PF00270">
    <property type="entry name" value="DEAD"/>
    <property type="match status" value="1"/>
</dbReference>
<keyword evidence="6 15" id="KW-0347">Helicase</keyword>
<dbReference type="PROSITE" id="PS51192">
    <property type="entry name" value="HELICASE_ATP_BIND_1"/>
    <property type="match status" value="1"/>
</dbReference>
<dbReference type="Gene3D" id="2.40.50.140">
    <property type="entry name" value="Nucleic acid-binding proteins"/>
    <property type="match status" value="1"/>
</dbReference>
<keyword evidence="10 15" id="KW-0234">DNA repair</keyword>
<evidence type="ECO:0000256" key="10">
    <source>
        <dbReference type="ARBA" id="ARBA00023204"/>
    </source>
</evidence>
<feature type="domain" description="Helicase ATP-binding" evidence="16">
    <location>
        <begin position="292"/>
        <end position="457"/>
    </location>
</feature>
<dbReference type="InterPro" id="IPR033454">
    <property type="entry name" value="RecG_wedge"/>
</dbReference>
<dbReference type="FunFam" id="3.40.50.300:FF:000391">
    <property type="entry name" value="ATP-dependent DNA helicase RecG"/>
    <property type="match status" value="1"/>
</dbReference>
<dbReference type="GO" id="GO:0005524">
    <property type="term" value="F:ATP binding"/>
    <property type="evidence" value="ECO:0007669"/>
    <property type="project" value="UniProtKB-KW"/>
</dbReference>
<feature type="domain" description="Helicase C-terminal" evidence="17">
    <location>
        <begin position="490"/>
        <end position="636"/>
    </location>
</feature>
<dbReference type="NCBIfam" id="NF008168">
    <property type="entry name" value="PRK10917.2-2"/>
    <property type="match status" value="1"/>
</dbReference>
<evidence type="ECO:0000256" key="5">
    <source>
        <dbReference type="ARBA" id="ARBA00022801"/>
    </source>
</evidence>
<evidence type="ECO:0000259" key="16">
    <source>
        <dbReference type="PROSITE" id="PS51192"/>
    </source>
</evidence>
<proteinExistence type="inferred from homology"/>
<dbReference type="PANTHER" id="PTHR47964">
    <property type="entry name" value="ATP-DEPENDENT DNA HELICASE HOMOLOG RECG, CHLOROPLASTIC"/>
    <property type="match status" value="1"/>
</dbReference>
<dbReference type="InterPro" id="IPR027417">
    <property type="entry name" value="P-loop_NTPase"/>
</dbReference>
<keyword evidence="19" id="KW-1185">Reference proteome</keyword>
<evidence type="ECO:0000256" key="11">
    <source>
        <dbReference type="ARBA" id="ARBA00023235"/>
    </source>
</evidence>
<dbReference type="Pfam" id="PF17191">
    <property type="entry name" value="RecG_wedge"/>
    <property type="match status" value="1"/>
</dbReference>
<evidence type="ECO:0000256" key="3">
    <source>
        <dbReference type="ARBA" id="ARBA00022741"/>
    </source>
</evidence>
<evidence type="ECO:0000256" key="6">
    <source>
        <dbReference type="ARBA" id="ARBA00022806"/>
    </source>
</evidence>
<dbReference type="Gene3D" id="3.40.50.300">
    <property type="entry name" value="P-loop containing nucleotide triphosphate hydrolases"/>
    <property type="match status" value="2"/>
</dbReference>
<evidence type="ECO:0000256" key="13">
    <source>
        <dbReference type="ARBA" id="ARBA00034808"/>
    </source>
</evidence>
<dbReference type="InterPro" id="IPR014001">
    <property type="entry name" value="Helicase_ATP-bd"/>
</dbReference>
<keyword evidence="5 15" id="KW-0378">Hydrolase</keyword>
<comment type="catalytic activity">
    <reaction evidence="12 15">
        <text>Couples ATP hydrolysis with the unwinding of duplex DNA by translocating in the 3'-5' direction.</text>
        <dbReference type="EC" id="5.6.2.4"/>
    </reaction>
</comment>
<dbReference type="InterPro" id="IPR011545">
    <property type="entry name" value="DEAD/DEAH_box_helicase_dom"/>
</dbReference>
<dbReference type="OrthoDB" id="9804325at2"/>
<evidence type="ECO:0000313" key="18">
    <source>
        <dbReference type="EMBL" id="KFN49366.1"/>
    </source>
</evidence>
<accession>A0A091BC94</accession>
<keyword evidence="11" id="KW-0413">Isomerase</keyword>
<dbReference type="RefSeq" id="WP_026816942.1">
    <property type="nucleotide sequence ID" value="NZ_AUFF01000003.1"/>
</dbReference>
<dbReference type="SMART" id="SM00490">
    <property type="entry name" value="HELICc"/>
    <property type="match status" value="1"/>
</dbReference>
<dbReference type="SMART" id="SM00487">
    <property type="entry name" value="DEXDc"/>
    <property type="match status" value="1"/>
</dbReference>
<dbReference type="Pfam" id="PF00271">
    <property type="entry name" value="Helicase_C"/>
    <property type="match status" value="1"/>
</dbReference>
<dbReference type="InterPro" id="IPR012340">
    <property type="entry name" value="NA-bd_OB-fold"/>
</dbReference>